<dbReference type="Proteomes" id="UP000282195">
    <property type="component" value="Plasmid pRCCGE525c"/>
</dbReference>
<dbReference type="GO" id="GO:0006355">
    <property type="term" value="P:regulation of DNA-templated transcription"/>
    <property type="evidence" value="ECO:0007669"/>
    <property type="project" value="InterPro"/>
</dbReference>
<dbReference type="InterPro" id="IPR036388">
    <property type="entry name" value="WH-like_DNA-bd_sf"/>
</dbReference>
<reference evidence="5 6" key="1">
    <citation type="submission" date="2018-10" db="EMBL/GenBank/DDBJ databases">
        <title>Rhizobium etli, R. leguminosarum and a new Rhizobium genospecies from Phaseolus dumosus.</title>
        <authorList>
            <person name="Ramirez-Puebla S.T."/>
            <person name="Rogel-Hernandez M.A."/>
            <person name="Guerrero G."/>
            <person name="Ormeno-Orrillo E."/>
            <person name="Martinez-Romero J.C."/>
            <person name="Negrete-Yankelevich S."/>
            <person name="Martinez-Romero E."/>
        </authorList>
    </citation>
    <scope>NUCLEOTIDE SEQUENCE [LARGE SCALE GENOMIC DNA]</scope>
    <source>
        <strain evidence="5 6">CCGE525</strain>
        <plasmid evidence="6">prccge525c</plasmid>
    </source>
</reference>
<keyword evidence="5" id="KW-0614">Plasmid</keyword>
<dbReference type="InterPro" id="IPR014710">
    <property type="entry name" value="RmlC-like_jellyroll"/>
</dbReference>
<dbReference type="Pfam" id="PF13545">
    <property type="entry name" value="HTH_Crp_2"/>
    <property type="match status" value="1"/>
</dbReference>
<keyword evidence="1" id="KW-0805">Transcription regulation</keyword>
<evidence type="ECO:0000313" key="5">
    <source>
        <dbReference type="EMBL" id="AYG63591.1"/>
    </source>
</evidence>
<dbReference type="AlphaFoldDB" id="A0A387G6K9"/>
<dbReference type="SUPFAM" id="SSF51206">
    <property type="entry name" value="cAMP-binding domain-like"/>
    <property type="match status" value="1"/>
</dbReference>
<evidence type="ECO:0000256" key="3">
    <source>
        <dbReference type="ARBA" id="ARBA00023163"/>
    </source>
</evidence>
<evidence type="ECO:0000259" key="4">
    <source>
        <dbReference type="PROSITE" id="PS51063"/>
    </source>
</evidence>
<dbReference type="InterPro" id="IPR018490">
    <property type="entry name" value="cNMP-bd_dom_sf"/>
</dbReference>
<gene>
    <name evidence="5" type="ORF">CCGE525_33695</name>
</gene>
<dbReference type="OrthoDB" id="190787at2"/>
<protein>
    <recommendedName>
        <fullName evidence="4">HTH crp-type domain-containing protein</fullName>
    </recommendedName>
</protein>
<accession>A0A387G6K9</accession>
<keyword evidence="3" id="KW-0804">Transcription</keyword>
<dbReference type="SUPFAM" id="SSF46785">
    <property type="entry name" value="Winged helix' DNA-binding domain"/>
    <property type="match status" value="1"/>
</dbReference>
<name>A0A387G6K9_9HYPH</name>
<dbReference type="InterPro" id="IPR036390">
    <property type="entry name" value="WH_DNA-bd_sf"/>
</dbReference>
<keyword evidence="2" id="KW-0238">DNA-binding</keyword>
<dbReference type="GO" id="GO:0003677">
    <property type="term" value="F:DNA binding"/>
    <property type="evidence" value="ECO:0007669"/>
    <property type="project" value="UniProtKB-KW"/>
</dbReference>
<dbReference type="InterPro" id="IPR012318">
    <property type="entry name" value="HTH_CRP"/>
</dbReference>
<evidence type="ECO:0000256" key="2">
    <source>
        <dbReference type="ARBA" id="ARBA00023125"/>
    </source>
</evidence>
<organism evidence="5 6">
    <name type="scientific">Rhizobium jaguaris</name>
    <dbReference type="NCBI Taxonomy" id="1312183"/>
    <lineage>
        <taxon>Bacteria</taxon>
        <taxon>Pseudomonadati</taxon>
        <taxon>Pseudomonadota</taxon>
        <taxon>Alphaproteobacteria</taxon>
        <taxon>Hyphomicrobiales</taxon>
        <taxon>Rhizobiaceae</taxon>
        <taxon>Rhizobium/Agrobacterium group</taxon>
        <taxon>Rhizobium</taxon>
    </lineage>
</organism>
<geneLocation type="plasmid" evidence="6">
    <name>prccge525c</name>
</geneLocation>
<dbReference type="SMART" id="SM00419">
    <property type="entry name" value="HTH_CRP"/>
    <property type="match status" value="1"/>
</dbReference>
<dbReference type="Gene3D" id="2.60.120.10">
    <property type="entry name" value="Jelly Rolls"/>
    <property type="match status" value="1"/>
</dbReference>
<dbReference type="KEGG" id="rjg:CCGE525_33695"/>
<keyword evidence="6" id="KW-1185">Reference proteome</keyword>
<evidence type="ECO:0000313" key="6">
    <source>
        <dbReference type="Proteomes" id="UP000282195"/>
    </source>
</evidence>
<dbReference type="PROSITE" id="PS51063">
    <property type="entry name" value="HTH_CRP_2"/>
    <property type="match status" value="1"/>
</dbReference>
<proteinExistence type="predicted"/>
<feature type="domain" description="HTH crp-type" evidence="4">
    <location>
        <begin position="160"/>
        <end position="228"/>
    </location>
</feature>
<dbReference type="EMBL" id="CP032695">
    <property type="protein sequence ID" value="AYG63591.1"/>
    <property type="molecule type" value="Genomic_DNA"/>
</dbReference>
<evidence type="ECO:0000256" key="1">
    <source>
        <dbReference type="ARBA" id="ARBA00023015"/>
    </source>
</evidence>
<sequence>MIARIWACRTLSPIPRMRMSSIIRSRSGVVFSSVMGTSCLVIEKTPILSQDGKPTKCTAFRSLLHRHHGRQCRASGFVLGTQTDLTVCEPNDIFAECMLAGGKLYGYSAQAAGDAVVARFDLEDVRRLADADRTIERAVMQLMAEHFLSAMDCIAGDRSQTASQRLANYLLSRCTLQATSQIIELPFQKRLLAGKLGLAPEALSRAFATLRCAGVSVHGKTIRVDDVTALRRV</sequence>
<dbReference type="Gene3D" id="1.10.10.10">
    <property type="entry name" value="Winged helix-like DNA-binding domain superfamily/Winged helix DNA-binding domain"/>
    <property type="match status" value="1"/>
</dbReference>